<dbReference type="InterPro" id="IPR005119">
    <property type="entry name" value="LysR_subst-bd"/>
</dbReference>
<evidence type="ECO:0000313" key="6">
    <source>
        <dbReference type="EMBL" id="KMV34257.1"/>
    </source>
</evidence>
<evidence type="ECO:0000256" key="3">
    <source>
        <dbReference type="ARBA" id="ARBA00023125"/>
    </source>
</evidence>
<dbReference type="OrthoDB" id="5293066at2"/>
<feature type="domain" description="HTH lysR-type" evidence="5">
    <location>
        <begin position="1"/>
        <end position="60"/>
    </location>
</feature>
<dbReference type="RefSeq" id="WP_024561113.1">
    <property type="nucleotide sequence ID" value="NZ_LFEJ01000015.1"/>
</dbReference>
<dbReference type="STRING" id="1121863.GCA_000621185_03106"/>
<evidence type="ECO:0000256" key="2">
    <source>
        <dbReference type="ARBA" id="ARBA00023015"/>
    </source>
</evidence>
<dbReference type="PANTHER" id="PTHR30126">
    <property type="entry name" value="HTH-TYPE TRANSCRIPTIONAL REGULATOR"/>
    <property type="match status" value="1"/>
</dbReference>
<evidence type="ECO:0000313" key="7">
    <source>
        <dbReference type="Proteomes" id="UP000037315"/>
    </source>
</evidence>
<keyword evidence="3" id="KW-0238">DNA-binding</keyword>
<keyword evidence="2" id="KW-0805">Transcription regulation</keyword>
<reference evidence="6 7" key="1">
    <citation type="submission" date="2015-06" db="EMBL/GenBank/DDBJ databases">
        <title>Genome sequencing of Cronobacter sp. strain DJ34 isolated from petroleum contaminated sludge of Duliajan Oil Fields, Assam, India.</title>
        <authorList>
            <person name="Pal S."/>
            <person name="Banerjee T.D."/>
            <person name="Roy A."/>
            <person name="Sar P."/>
            <person name="Kazy S.K."/>
        </authorList>
    </citation>
    <scope>NUCLEOTIDE SEQUENCE [LARGE SCALE GENOMIC DNA]</scope>
    <source>
        <strain evidence="6 7">DJ34</strain>
    </source>
</reference>
<dbReference type="GO" id="GO:0000976">
    <property type="term" value="F:transcription cis-regulatory region binding"/>
    <property type="evidence" value="ECO:0007669"/>
    <property type="project" value="TreeGrafter"/>
</dbReference>
<dbReference type="Gene3D" id="3.40.190.290">
    <property type="match status" value="1"/>
</dbReference>
<evidence type="ECO:0000259" key="5">
    <source>
        <dbReference type="PROSITE" id="PS50931"/>
    </source>
</evidence>
<accession>A0A0J8VML2</accession>
<evidence type="ECO:0000256" key="1">
    <source>
        <dbReference type="ARBA" id="ARBA00009437"/>
    </source>
</evidence>
<dbReference type="PANTHER" id="PTHR30126:SF4">
    <property type="entry name" value="LYSR FAMILY TRANSCRIPTIONAL REGULATOR"/>
    <property type="match status" value="1"/>
</dbReference>
<organism evidence="6 7">
    <name type="scientific">Franconibacter pulveris</name>
    <dbReference type="NCBI Taxonomy" id="435910"/>
    <lineage>
        <taxon>Bacteria</taxon>
        <taxon>Pseudomonadati</taxon>
        <taxon>Pseudomonadota</taxon>
        <taxon>Gammaproteobacteria</taxon>
        <taxon>Enterobacterales</taxon>
        <taxon>Enterobacteriaceae</taxon>
        <taxon>Franconibacter</taxon>
    </lineage>
</organism>
<dbReference type="InterPro" id="IPR036390">
    <property type="entry name" value="WH_DNA-bd_sf"/>
</dbReference>
<dbReference type="SUPFAM" id="SSF53850">
    <property type="entry name" value="Periplasmic binding protein-like II"/>
    <property type="match status" value="1"/>
</dbReference>
<dbReference type="Gene3D" id="1.10.10.10">
    <property type="entry name" value="Winged helix-like DNA-binding domain superfamily/Winged helix DNA-binding domain"/>
    <property type="match status" value="1"/>
</dbReference>
<dbReference type="PATRIC" id="fig|1656095.3.peg.2617"/>
<dbReference type="Proteomes" id="UP000037315">
    <property type="component" value="Unassembled WGS sequence"/>
</dbReference>
<keyword evidence="4" id="KW-0804">Transcription</keyword>
<protein>
    <submittedName>
        <fullName evidence="6">LysR family transcriptional regulator</fullName>
    </submittedName>
</protein>
<evidence type="ECO:0000256" key="4">
    <source>
        <dbReference type="ARBA" id="ARBA00023163"/>
    </source>
</evidence>
<dbReference type="InterPro" id="IPR000847">
    <property type="entry name" value="LysR_HTH_N"/>
</dbReference>
<dbReference type="PROSITE" id="PS50931">
    <property type="entry name" value="HTH_LYSR"/>
    <property type="match status" value="1"/>
</dbReference>
<comment type="caution">
    <text evidence="6">The sequence shown here is derived from an EMBL/GenBank/DDBJ whole genome shotgun (WGS) entry which is preliminary data.</text>
</comment>
<keyword evidence="7" id="KW-1185">Reference proteome</keyword>
<name>A0A0J8VML2_9ENTR</name>
<comment type="similarity">
    <text evidence="1">Belongs to the LysR transcriptional regulatory family.</text>
</comment>
<dbReference type="InterPro" id="IPR036388">
    <property type="entry name" value="WH-like_DNA-bd_sf"/>
</dbReference>
<dbReference type="GO" id="GO:0003700">
    <property type="term" value="F:DNA-binding transcription factor activity"/>
    <property type="evidence" value="ECO:0007669"/>
    <property type="project" value="InterPro"/>
</dbReference>
<dbReference type="Pfam" id="PF03466">
    <property type="entry name" value="LysR_substrate"/>
    <property type="match status" value="1"/>
</dbReference>
<proteinExistence type="inferred from homology"/>
<dbReference type="AlphaFoldDB" id="A0A0J8VML2"/>
<sequence>MRALLDVLIILDALDKEGSFAAAASRLYKTPSALSYTVHKLESDLNIQVLDRSGHRARFTPTGTMLLNKGREVLQTVRDLEKQAVKLHLGWENELAIGVDDTFPFTLLFPHIEAFLQLHEMTRLKFINGVLGGSWESLTQGRVDLVIGAMRTPPPLSGFSFTLLGHLASVFAVAPHHPLAQAQEPLSRRLIKRYRAVAVADPASTHLSFASGVLEDQDAVTVFDFKAKLELQLRGIGCGWLPRYLAQQHLDSGALVEKEVASHVSYEPVWIGWNEQTSGLACAWWREQILSNSEITALYSAPAPHDGG</sequence>
<dbReference type="EMBL" id="LFEJ01000015">
    <property type="protein sequence ID" value="KMV34257.1"/>
    <property type="molecule type" value="Genomic_DNA"/>
</dbReference>
<gene>
    <name evidence="6" type="ORF">ACH50_12690</name>
</gene>
<dbReference type="SUPFAM" id="SSF46785">
    <property type="entry name" value="Winged helix' DNA-binding domain"/>
    <property type="match status" value="1"/>
</dbReference>
<dbReference type="Pfam" id="PF00126">
    <property type="entry name" value="HTH_1"/>
    <property type="match status" value="1"/>
</dbReference>